<protein>
    <recommendedName>
        <fullName evidence="8">Thioredoxin-dependent peroxide reductase, mitochondrial</fullName>
        <ecNumber evidence="2">1.11.1.24</ecNumber>
    </recommendedName>
    <alternativeName>
        <fullName evidence="9">Thioredoxin-dependent peroxiredoxin 3</fullName>
    </alternativeName>
</protein>
<dbReference type="InParanoid" id="A0A5F9C1C3"/>
<dbReference type="EMBL" id="AAGW02051104">
    <property type="status" value="NOT_ANNOTATED_CDS"/>
    <property type="molecule type" value="Genomic_DNA"/>
</dbReference>
<dbReference type="Pfam" id="PF00578">
    <property type="entry name" value="AhpC-TSA"/>
    <property type="match status" value="1"/>
</dbReference>
<organism evidence="15 16">
    <name type="scientific">Oryctolagus cuniculus</name>
    <name type="common">Rabbit</name>
    <dbReference type="NCBI Taxonomy" id="9986"/>
    <lineage>
        <taxon>Eukaryota</taxon>
        <taxon>Metazoa</taxon>
        <taxon>Chordata</taxon>
        <taxon>Craniata</taxon>
        <taxon>Vertebrata</taxon>
        <taxon>Euteleostomi</taxon>
        <taxon>Mammalia</taxon>
        <taxon>Eutheria</taxon>
        <taxon>Euarchontoglires</taxon>
        <taxon>Glires</taxon>
        <taxon>Lagomorpha</taxon>
        <taxon>Leporidae</taxon>
        <taxon>Oryctolagus</taxon>
    </lineage>
</organism>
<dbReference type="SUPFAM" id="SSF52833">
    <property type="entry name" value="Thioredoxin-like"/>
    <property type="match status" value="1"/>
</dbReference>
<accession>A0A5F9C1C3</accession>
<dbReference type="GO" id="GO:0005739">
    <property type="term" value="C:mitochondrion"/>
    <property type="evidence" value="ECO:0007669"/>
    <property type="project" value="TreeGrafter"/>
</dbReference>
<dbReference type="Ensembl" id="ENSOCUT00000063062.1">
    <property type="protein sequence ID" value="ENSOCUP00000027463.1"/>
    <property type="gene ID" value="ENSOCUG00000017334.4"/>
</dbReference>
<dbReference type="InterPro" id="IPR013766">
    <property type="entry name" value="Thioredoxin_domain"/>
</dbReference>
<dbReference type="PANTHER" id="PTHR10681">
    <property type="entry name" value="THIOREDOXIN PEROXIDASE"/>
    <property type="match status" value="1"/>
</dbReference>
<keyword evidence="5" id="KW-0560">Oxidoreductase</keyword>
<comment type="subunit">
    <text evidence="11">Homodimer; disulfide-linked, upon oxidation. 6 homodimers assemble to form a ring-like dodecamer. Interacts with NEK6. Interacts with LRRK2. Interacts with MAP3K13. Interacts with RPS6KC1 (via PX domain).</text>
</comment>
<dbReference type="STRING" id="9986.ENSOCUP00000027463"/>
<dbReference type="GO" id="GO:0033554">
    <property type="term" value="P:cellular response to stress"/>
    <property type="evidence" value="ECO:0007669"/>
    <property type="project" value="TreeGrafter"/>
</dbReference>
<feature type="signal peptide" evidence="13">
    <location>
        <begin position="1"/>
        <end position="21"/>
    </location>
</feature>
<reference evidence="15 16" key="1">
    <citation type="journal article" date="2011" name="Nature">
        <title>A high-resolution map of human evolutionary constraint using 29 mammals.</title>
        <authorList>
            <person name="Lindblad-Toh K."/>
            <person name="Garber M."/>
            <person name="Zuk O."/>
            <person name="Lin M.F."/>
            <person name="Parker B.J."/>
            <person name="Washietl S."/>
            <person name="Kheradpour P."/>
            <person name="Ernst J."/>
            <person name="Jordan G."/>
            <person name="Mauceli E."/>
            <person name="Ward L.D."/>
            <person name="Lowe C.B."/>
            <person name="Holloway A.K."/>
            <person name="Clamp M."/>
            <person name="Gnerre S."/>
            <person name="Alfoldi J."/>
            <person name="Beal K."/>
            <person name="Chang J."/>
            <person name="Clawson H."/>
            <person name="Cuff J."/>
            <person name="Di Palma F."/>
            <person name="Fitzgerald S."/>
            <person name="Flicek P."/>
            <person name="Guttman M."/>
            <person name="Hubisz M.J."/>
            <person name="Jaffe D.B."/>
            <person name="Jungreis I."/>
            <person name="Kent W.J."/>
            <person name="Kostka D."/>
            <person name="Lara M."/>
            <person name="Martins A.L."/>
            <person name="Massingham T."/>
            <person name="Moltke I."/>
            <person name="Raney B.J."/>
            <person name="Rasmussen M.D."/>
            <person name="Robinson J."/>
            <person name="Stark A."/>
            <person name="Vilella A.J."/>
            <person name="Wen J."/>
            <person name="Xie X."/>
            <person name="Zody M.C."/>
            <person name="Baldwin J."/>
            <person name="Bloom T."/>
            <person name="Chin C.W."/>
            <person name="Heiman D."/>
            <person name="Nicol R."/>
            <person name="Nusbaum C."/>
            <person name="Young S."/>
            <person name="Wilkinson J."/>
            <person name="Worley K.C."/>
            <person name="Kovar C.L."/>
            <person name="Muzny D.M."/>
            <person name="Gibbs R.A."/>
            <person name="Cree A."/>
            <person name="Dihn H.H."/>
            <person name="Fowler G."/>
            <person name="Jhangiani S."/>
            <person name="Joshi V."/>
            <person name="Lee S."/>
            <person name="Lewis L.R."/>
            <person name="Nazareth L.V."/>
            <person name="Okwuonu G."/>
            <person name="Santibanez J."/>
            <person name="Warren W.C."/>
            <person name="Mardis E.R."/>
            <person name="Weinstock G.M."/>
            <person name="Wilson R.K."/>
            <person name="Delehaunty K."/>
            <person name="Dooling D."/>
            <person name="Fronik C."/>
            <person name="Fulton L."/>
            <person name="Fulton B."/>
            <person name="Graves T."/>
            <person name="Minx P."/>
            <person name="Sodergren E."/>
            <person name="Birney E."/>
            <person name="Margulies E.H."/>
            <person name="Herrero J."/>
            <person name="Green E.D."/>
            <person name="Haussler D."/>
            <person name="Siepel A."/>
            <person name="Goldman N."/>
            <person name="Pollard K.S."/>
            <person name="Pedersen J.S."/>
            <person name="Lander E.S."/>
            <person name="Kellis M."/>
        </authorList>
    </citation>
    <scope>NUCLEOTIDE SEQUENCE [LARGE SCALE GENOMIC DNA]</scope>
    <source>
        <strain evidence="15 16">Thorbecke inbred</strain>
    </source>
</reference>
<dbReference type="SMR" id="A0A5F9C1C3"/>
<dbReference type="InterPro" id="IPR000866">
    <property type="entry name" value="AhpC/TSA"/>
</dbReference>
<evidence type="ECO:0000256" key="5">
    <source>
        <dbReference type="ARBA" id="ARBA00023002"/>
    </source>
</evidence>
<comment type="function">
    <text evidence="10">Thiol-specific peroxidase that catalyzes the reduction of hydrogen peroxide and organic hydroperoxides to water and alcohols, respectively. Plays a role in cell protection against oxidative stress by detoxifying peroxides. Acts synergistically with MAP3K13 to regulate the activation of NF-kappa-B in the cytosol. Required for the maintenance of physical strength.</text>
</comment>
<dbReference type="InterPro" id="IPR050217">
    <property type="entry name" value="Peroxiredoxin"/>
</dbReference>
<keyword evidence="6" id="KW-1015">Disulfide bond</keyword>
<keyword evidence="13" id="KW-0732">Signal</keyword>
<evidence type="ECO:0000256" key="9">
    <source>
        <dbReference type="ARBA" id="ARBA00042158"/>
    </source>
</evidence>
<dbReference type="Pfam" id="PF10417">
    <property type="entry name" value="1-cysPrx_C"/>
    <property type="match status" value="1"/>
</dbReference>
<dbReference type="EMBL" id="AAGW02051105">
    <property type="status" value="NOT_ANNOTATED_CDS"/>
    <property type="molecule type" value="Genomic_DNA"/>
</dbReference>
<evidence type="ECO:0000313" key="15">
    <source>
        <dbReference type="Ensembl" id="ENSOCUP00000027463.1"/>
    </source>
</evidence>
<keyword evidence="7" id="KW-0676">Redox-active center</keyword>
<dbReference type="Proteomes" id="UP000001811">
    <property type="component" value="Chromosome 18"/>
</dbReference>
<sequence length="307" mass="33053">MPLECGMGWGWGLAFGSRSLALVTMPETLTPRVSLQLARHVGAVPRGRLASAAPRPAASGTLCLTHILRSGAKLAFSTSPSHRAPAVTQPAPYFKGTAVVNGEFKDLSLDDFKGKYLVLFFYPLDFTFVCPTEIVAFSDKANEFHDVNCEVVAVSVDSHFSHLAWINTPGKSGGLGHMNIALLSDLTKQIARDYGVLLEGPGLALRGLFIIDPNGIIKHLSVNDLPVGRSVEETLRLVKAFQYVETHGEVCPANWTPESPTVRFRSCFPEAAGPRRGPRSSVGAVGLGCLQQGASLSSRVQARCRWV</sequence>
<evidence type="ECO:0000256" key="13">
    <source>
        <dbReference type="SAM" id="SignalP"/>
    </source>
</evidence>
<dbReference type="GO" id="GO:0045454">
    <property type="term" value="P:cell redox homeostasis"/>
    <property type="evidence" value="ECO:0007669"/>
    <property type="project" value="TreeGrafter"/>
</dbReference>
<evidence type="ECO:0000259" key="14">
    <source>
        <dbReference type="PROSITE" id="PS51352"/>
    </source>
</evidence>
<dbReference type="GO" id="GO:0006979">
    <property type="term" value="P:response to oxidative stress"/>
    <property type="evidence" value="ECO:0007669"/>
    <property type="project" value="TreeGrafter"/>
</dbReference>
<dbReference type="GO" id="GO:0042744">
    <property type="term" value="P:hydrogen peroxide catabolic process"/>
    <property type="evidence" value="ECO:0007669"/>
    <property type="project" value="TreeGrafter"/>
</dbReference>
<dbReference type="Gene3D" id="3.40.30.10">
    <property type="entry name" value="Glutaredoxin"/>
    <property type="match status" value="1"/>
</dbReference>
<dbReference type="Bgee" id="ENSOCUG00000017334">
    <property type="expression patterns" value="Expressed in heart and 15 other cell types or tissues"/>
</dbReference>
<evidence type="ECO:0000256" key="12">
    <source>
        <dbReference type="ARBA" id="ARBA00049091"/>
    </source>
</evidence>
<evidence type="ECO:0000256" key="2">
    <source>
        <dbReference type="ARBA" id="ARBA00013017"/>
    </source>
</evidence>
<evidence type="ECO:0000256" key="1">
    <source>
        <dbReference type="ARBA" id="ARBA00009796"/>
    </source>
</evidence>
<dbReference type="FunFam" id="3.40.30.10:FF:000003">
    <property type="entry name" value="Peroxiredoxin 1"/>
    <property type="match status" value="1"/>
</dbReference>
<dbReference type="FunCoup" id="A0A5F9C1C3">
    <property type="interactions" value="945"/>
</dbReference>
<feature type="domain" description="Thioredoxin" evidence="14">
    <location>
        <begin position="85"/>
        <end position="243"/>
    </location>
</feature>
<evidence type="ECO:0000256" key="11">
    <source>
        <dbReference type="ARBA" id="ARBA00046731"/>
    </source>
</evidence>
<dbReference type="GO" id="GO:0005829">
    <property type="term" value="C:cytosol"/>
    <property type="evidence" value="ECO:0007669"/>
    <property type="project" value="TreeGrafter"/>
</dbReference>
<dbReference type="CDD" id="cd03015">
    <property type="entry name" value="PRX_Typ2cys"/>
    <property type="match status" value="1"/>
</dbReference>
<feature type="chain" id="PRO_5023903561" description="Thioredoxin-dependent peroxide reductase, mitochondrial" evidence="13">
    <location>
        <begin position="22"/>
        <end position="307"/>
    </location>
</feature>
<reference evidence="15" key="2">
    <citation type="submission" date="2025-08" db="UniProtKB">
        <authorList>
            <consortium name="Ensembl"/>
        </authorList>
    </citation>
    <scope>IDENTIFICATION</scope>
    <source>
        <strain evidence="15">Thorbecke</strain>
    </source>
</reference>
<evidence type="ECO:0000256" key="10">
    <source>
        <dbReference type="ARBA" id="ARBA00045559"/>
    </source>
</evidence>
<keyword evidence="4" id="KW-0049">Antioxidant</keyword>
<reference evidence="15" key="3">
    <citation type="submission" date="2025-09" db="UniProtKB">
        <authorList>
            <consortium name="Ensembl"/>
        </authorList>
    </citation>
    <scope>IDENTIFICATION</scope>
    <source>
        <strain evidence="15">Thorbecke</strain>
    </source>
</reference>
<keyword evidence="3" id="KW-0575">Peroxidase</keyword>
<dbReference type="GeneTree" id="ENSGT00940000153430"/>
<keyword evidence="16" id="KW-1185">Reference proteome</keyword>
<dbReference type="InterPro" id="IPR036249">
    <property type="entry name" value="Thioredoxin-like_sf"/>
</dbReference>
<proteinExistence type="inferred from homology"/>
<dbReference type="PANTHER" id="PTHR10681:SF128">
    <property type="entry name" value="THIOREDOXIN-DEPENDENT PEROXIDE REDUCTASE, MITOCHONDRIAL"/>
    <property type="match status" value="1"/>
</dbReference>
<evidence type="ECO:0000256" key="7">
    <source>
        <dbReference type="ARBA" id="ARBA00023284"/>
    </source>
</evidence>
<gene>
    <name evidence="15" type="primary">PRDX3</name>
</gene>
<dbReference type="AlphaFoldDB" id="A0A5F9C1C3"/>
<comment type="similarity">
    <text evidence="1">Belongs to the peroxiredoxin family. AhpC/Prx1 subfamily.</text>
</comment>
<comment type="catalytic activity">
    <reaction evidence="12">
        <text>a hydroperoxide + [thioredoxin]-dithiol = an alcohol + [thioredoxin]-disulfide + H2O</text>
        <dbReference type="Rhea" id="RHEA:62620"/>
        <dbReference type="Rhea" id="RHEA-COMP:10698"/>
        <dbReference type="Rhea" id="RHEA-COMP:10700"/>
        <dbReference type="ChEBI" id="CHEBI:15377"/>
        <dbReference type="ChEBI" id="CHEBI:29950"/>
        <dbReference type="ChEBI" id="CHEBI:30879"/>
        <dbReference type="ChEBI" id="CHEBI:35924"/>
        <dbReference type="ChEBI" id="CHEBI:50058"/>
        <dbReference type="EC" id="1.11.1.24"/>
    </reaction>
</comment>
<dbReference type="EC" id="1.11.1.24" evidence="2"/>
<evidence type="ECO:0000256" key="4">
    <source>
        <dbReference type="ARBA" id="ARBA00022862"/>
    </source>
</evidence>
<evidence type="ECO:0000256" key="8">
    <source>
        <dbReference type="ARBA" id="ARBA00040356"/>
    </source>
</evidence>
<name>A0A5F9C1C3_RABIT</name>
<dbReference type="GO" id="GO:0008379">
    <property type="term" value="F:thioredoxin peroxidase activity"/>
    <property type="evidence" value="ECO:0007669"/>
    <property type="project" value="TreeGrafter"/>
</dbReference>
<dbReference type="InterPro" id="IPR019479">
    <property type="entry name" value="Peroxiredoxin_C"/>
</dbReference>
<evidence type="ECO:0000256" key="3">
    <source>
        <dbReference type="ARBA" id="ARBA00022559"/>
    </source>
</evidence>
<dbReference type="PROSITE" id="PS51352">
    <property type="entry name" value="THIOREDOXIN_2"/>
    <property type="match status" value="1"/>
</dbReference>
<evidence type="ECO:0000313" key="16">
    <source>
        <dbReference type="Proteomes" id="UP000001811"/>
    </source>
</evidence>
<evidence type="ECO:0000256" key="6">
    <source>
        <dbReference type="ARBA" id="ARBA00023157"/>
    </source>
</evidence>